<reference evidence="1 2" key="1">
    <citation type="submission" date="2024-10" db="EMBL/GenBank/DDBJ databases">
        <title>Isolation, draft genome sequencing and identification of Phyllobacterium sp. NSA23, isolated from leaf soil.</title>
        <authorList>
            <person name="Akita H."/>
        </authorList>
    </citation>
    <scope>NUCLEOTIDE SEQUENCE [LARGE SCALE GENOMIC DNA]</scope>
    <source>
        <strain evidence="1 2">NSA23</strain>
    </source>
</reference>
<evidence type="ECO:0000313" key="2">
    <source>
        <dbReference type="Proteomes" id="UP001628091"/>
    </source>
</evidence>
<dbReference type="InterPro" id="IPR029062">
    <property type="entry name" value="Class_I_gatase-like"/>
</dbReference>
<sequence length="51" mass="5096">MPGIGIDENTAIIVEGAKFKVIGSGAVYLVDGGDVPHSNIAEAAADQALSI</sequence>
<accession>A0ABQ0H595</accession>
<gene>
    <name evidence="1" type="ORF">PPNSA23_40480</name>
</gene>
<comment type="caution">
    <text evidence="1">The sequence shown here is derived from an EMBL/GenBank/DDBJ whole genome shotgun (WGS) entry which is preliminary data.</text>
</comment>
<protein>
    <submittedName>
        <fullName evidence="1">Uncharacterized protein</fullName>
    </submittedName>
</protein>
<evidence type="ECO:0000313" key="1">
    <source>
        <dbReference type="EMBL" id="GAB1584105.1"/>
    </source>
</evidence>
<dbReference type="Proteomes" id="UP001628091">
    <property type="component" value="Unassembled WGS sequence"/>
</dbReference>
<dbReference type="RefSeq" id="WP_407866586.1">
    <property type="nucleotide sequence ID" value="NZ_BAAFZP010000002.1"/>
</dbReference>
<name>A0ABQ0H595_9HYPH</name>
<dbReference type="EMBL" id="BAAFZP010000002">
    <property type="protein sequence ID" value="GAB1584105.1"/>
    <property type="molecule type" value="Genomic_DNA"/>
</dbReference>
<organism evidence="1 2">
    <name type="scientific">Phyllobacterium phragmitis</name>
    <dbReference type="NCBI Taxonomy" id="2670329"/>
    <lineage>
        <taxon>Bacteria</taxon>
        <taxon>Pseudomonadati</taxon>
        <taxon>Pseudomonadota</taxon>
        <taxon>Alphaproteobacteria</taxon>
        <taxon>Hyphomicrobiales</taxon>
        <taxon>Phyllobacteriaceae</taxon>
        <taxon>Phyllobacterium</taxon>
    </lineage>
</organism>
<dbReference type="Gene3D" id="3.40.50.880">
    <property type="match status" value="1"/>
</dbReference>
<proteinExistence type="predicted"/>
<keyword evidence="2" id="KW-1185">Reference proteome</keyword>